<protein>
    <submittedName>
        <fullName evidence="3">Uncharacterized protein</fullName>
    </submittedName>
</protein>
<name>M3B188_SPHMS</name>
<keyword evidence="2" id="KW-0472">Membrane</keyword>
<feature type="transmembrane region" description="Helical" evidence="2">
    <location>
        <begin position="21"/>
        <end position="44"/>
    </location>
</feature>
<dbReference type="AlphaFoldDB" id="M3B188"/>
<dbReference type="STRING" id="692275.M3B188"/>
<gene>
    <name evidence="3" type="ORF">SEPMUDRAFT_148795</name>
</gene>
<evidence type="ECO:0000313" key="4">
    <source>
        <dbReference type="Proteomes" id="UP000016931"/>
    </source>
</evidence>
<feature type="transmembrane region" description="Helical" evidence="2">
    <location>
        <begin position="161"/>
        <end position="181"/>
    </location>
</feature>
<accession>M3B188</accession>
<dbReference type="OMA" id="FNVCESS"/>
<proteinExistence type="predicted"/>
<evidence type="ECO:0000256" key="2">
    <source>
        <dbReference type="SAM" id="Phobius"/>
    </source>
</evidence>
<feature type="region of interest" description="Disordered" evidence="1">
    <location>
        <begin position="207"/>
        <end position="229"/>
    </location>
</feature>
<organism evidence="3 4">
    <name type="scientific">Sphaerulina musiva (strain SO2202)</name>
    <name type="common">Poplar stem canker fungus</name>
    <name type="synonym">Septoria musiva</name>
    <dbReference type="NCBI Taxonomy" id="692275"/>
    <lineage>
        <taxon>Eukaryota</taxon>
        <taxon>Fungi</taxon>
        <taxon>Dikarya</taxon>
        <taxon>Ascomycota</taxon>
        <taxon>Pezizomycotina</taxon>
        <taxon>Dothideomycetes</taxon>
        <taxon>Dothideomycetidae</taxon>
        <taxon>Mycosphaerellales</taxon>
        <taxon>Mycosphaerellaceae</taxon>
        <taxon>Sphaerulina</taxon>
    </lineage>
</organism>
<keyword evidence="2" id="KW-1133">Transmembrane helix</keyword>
<dbReference type="OrthoDB" id="3875620at2759"/>
<sequence length="229" mass="25231">MAGRHHQHAGSNKRASPSRAFAASIALTSLFYNLFVAASCAYLPDDPLLIGVSIQYYACAGSVLSALGLVGIATKNYALTISLALFLLVDAFLSSIVRLLVLEFFFKEFQDFNVCESSYDPAWTPRNFRHDIVTSVRFQKEYISQARHQQTCRLALGATQVVFVGVLICFTAAQASLAMTVRQCAKELGRKKGERLEVAMAGVISEKPRRSQELPRFSPHDEKLASSFA</sequence>
<dbReference type="eggNOG" id="ENOG502SWAH">
    <property type="taxonomic scope" value="Eukaryota"/>
</dbReference>
<feature type="transmembrane region" description="Helical" evidence="2">
    <location>
        <begin position="50"/>
        <end position="70"/>
    </location>
</feature>
<feature type="transmembrane region" description="Helical" evidence="2">
    <location>
        <begin position="77"/>
        <end position="101"/>
    </location>
</feature>
<dbReference type="HOGENOM" id="CLU_1315386_0_0_1"/>
<evidence type="ECO:0000256" key="1">
    <source>
        <dbReference type="SAM" id="MobiDB-lite"/>
    </source>
</evidence>
<reference evidence="3 4" key="1">
    <citation type="journal article" date="2012" name="PLoS Pathog.">
        <title>Diverse lifestyles and strategies of plant pathogenesis encoded in the genomes of eighteen Dothideomycetes fungi.</title>
        <authorList>
            <person name="Ohm R.A."/>
            <person name="Feau N."/>
            <person name="Henrissat B."/>
            <person name="Schoch C.L."/>
            <person name="Horwitz B.A."/>
            <person name="Barry K.W."/>
            <person name="Condon B.J."/>
            <person name="Copeland A.C."/>
            <person name="Dhillon B."/>
            <person name="Glaser F."/>
            <person name="Hesse C.N."/>
            <person name="Kosti I."/>
            <person name="LaButti K."/>
            <person name="Lindquist E.A."/>
            <person name="Lucas S."/>
            <person name="Salamov A.A."/>
            <person name="Bradshaw R.E."/>
            <person name="Ciuffetti L."/>
            <person name="Hamelin R.C."/>
            <person name="Kema G.H.J."/>
            <person name="Lawrence C."/>
            <person name="Scott J.A."/>
            <person name="Spatafora J.W."/>
            <person name="Turgeon B.G."/>
            <person name="de Wit P.J.G.M."/>
            <person name="Zhong S."/>
            <person name="Goodwin S.B."/>
            <person name="Grigoriev I.V."/>
        </authorList>
    </citation>
    <scope>NUCLEOTIDE SEQUENCE [LARGE SCALE GENOMIC DNA]</scope>
    <source>
        <strain evidence="3 4">SO2202</strain>
    </source>
</reference>
<dbReference type="RefSeq" id="XP_016761658.1">
    <property type="nucleotide sequence ID" value="XM_016905153.1"/>
</dbReference>
<evidence type="ECO:0000313" key="3">
    <source>
        <dbReference type="EMBL" id="EMF13537.1"/>
    </source>
</evidence>
<dbReference type="GeneID" id="27902290"/>
<keyword evidence="4" id="KW-1185">Reference proteome</keyword>
<dbReference type="EMBL" id="KB456263">
    <property type="protein sequence ID" value="EMF13537.1"/>
    <property type="molecule type" value="Genomic_DNA"/>
</dbReference>
<keyword evidence="2" id="KW-0812">Transmembrane</keyword>
<dbReference type="Proteomes" id="UP000016931">
    <property type="component" value="Unassembled WGS sequence"/>
</dbReference>